<feature type="non-terminal residue" evidence="5">
    <location>
        <position position="918"/>
    </location>
</feature>
<reference evidence="5" key="1">
    <citation type="submission" date="2018-06" db="EMBL/GenBank/DDBJ databases">
        <authorList>
            <person name="Zhirakovskaya E."/>
        </authorList>
    </citation>
    <scope>NUCLEOTIDE SEQUENCE</scope>
</reference>
<feature type="region of interest" description="Disordered" evidence="1">
    <location>
        <begin position="833"/>
        <end position="857"/>
    </location>
</feature>
<feature type="domain" description="Methyltransferase" evidence="4">
    <location>
        <begin position="879"/>
        <end position="918"/>
    </location>
</feature>
<sequence length="918" mass="104986">MKPRILTFNWHESYIHLLARTGYHFDVVEKWKGGRFGWIKEFRPIPSNCRLISEDEARAGLDTGAYDRIIAHNINDLVSVNKWPIPKILVFHNKLSTEIALGGNTVDKKAYLENARQLIDSTRDLALVFISRAKMGDWGMKGEIILPGIDAAEYGRWRGDEHRALRVGNFLMERDIMLGYSVQNRLLQGLPSTVLGLNPNMADSYVPESWKEFKDFMRSHRVYLNTTTHPYEDGYNLAMLEAMATGMPVVSIANPSSPIEDGINGYVSPDEDYLRGRIEELLKNSALAESLGRRARETVMDKFPIERFVEDWRMVIDKPVHNPVCYMEDCRSDSSSDKNGERLRILMSYTSNPQTTASYIEKALRENHDVITYGPAIDDRVIKDWDLEEIRGRVKGHDIPYFTPDLEKVVRKLPSGWVPDLFLWVESGISYSLFGPRKLPCPAVCYLIDTHLSLEKHLVVARDYDIVFLAQREYVLRFKEAGFQFVYWLPLGCDPEIHKKKNVEKVCDIGFVGSLNQQRRIELLNALKKRFNLYYERCFLERMAEVYSQSRIVFNNSVNNDLNMRVFEVLCSGSLLLTDDAAGSGLTGLFQDRKHLVIYHNKKELIKLAEYYLKNHDERESIAAMGRDEVLRKHTYGQRVKQMIDIIKPRLHERMSRNDMEVWDKHPEALVLQPYCAGKGIDVGSGFRKTHPDAIGIDIIPKGETGEHGCMEGMRSVADITASGDNLNMFDDGELDYVINRHNLEHYIDVVKTLLEWKRVLRVGGILGMVLPDESRLNTIALDPSHKHCFTPESITGILELIGGFAIERLEPVVENWSFLVVARKVMEGRENMEKTGLSDNTGEERKSMRSTGNDSFDDYFRQERRDVETLVPNGVKRILDVGCGEGLLGRRLLEKGASEVFGIEFSPDACEEAEKNL</sequence>
<dbReference type="PANTHER" id="PTHR12526">
    <property type="entry name" value="GLYCOSYLTRANSFERASE"/>
    <property type="match status" value="1"/>
</dbReference>
<dbReference type="Pfam" id="PF08241">
    <property type="entry name" value="Methyltransf_11"/>
    <property type="match status" value="1"/>
</dbReference>
<dbReference type="Pfam" id="PF13692">
    <property type="entry name" value="Glyco_trans_1_4"/>
    <property type="match status" value="1"/>
</dbReference>
<dbReference type="EMBL" id="UOGH01000097">
    <property type="protein sequence ID" value="VAX28805.1"/>
    <property type="molecule type" value="Genomic_DNA"/>
</dbReference>
<dbReference type="SUPFAM" id="SSF53335">
    <property type="entry name" value="S-adenosyl-L-methionine-dependent methyltransferases"/>
    <property type="match status" value="2"/>
</dbReference>
<gene>
    <name evidence="5" type="ORF">MNBD_NITROSPIRAE02-1495</name>
</gene>
<dbReference type="InterPro" id="IPR029063">
    <property type="entry name" value="SAM-dependent_MTases_sf"/>
</dbReference>
<dbReference type="Gene3D" id="3.40.50.150">
    <property type="entry name" value="Vaccinia Virus protein VP39"/>
    <property type="match status" value="2"/>
</dbReference>
<dbReference type="Pfam" id="PF13649">
    <property type="entry name" value="Methyltransf_25"/>
    <property type="match status" value="1"/>
</dbReference>
<feature type="domain" description="Spore protein YkvP/CgeB glycosyl transferase-like" evidence="3">
    <location>
        <begin position="540"/>
        <end position="645"/>
    </location>
</feature>
<dbReference type="InterPro" id="IPR055259">
    <property type="entry name" value="YkvP/CgeB_Glyco_trans-like"/>
</dbReference>
<proteinExistence type="predicted"/>
<accession>A0A3B1DAK6</accession>
<dbReference type="Pfam" id="PF13524">
    <property type="entry name" value="Glyco_trans_1_2"/>
    <property type="match status" value="1"/>
</dbReference>
<dbReference type="InterPro" id="IPR013216">
    <property type="entry name" value="Methyltransf_11"/>
</dbReference>
<protein>
    <submittedName>
        <fullName evidence="5">Glycosyltransferase</fullName>
    </submittedName>
</protein>
<dbReference type="AlphaFoldDB" id="A0A3B1DAK6"/>
<evidence type="ECO:0000313" key="5">
    <source>
        <dbReference type="EMBL" id="VAX28805.1"/>
    </source>
</evidence>
<dbReference type="InterPro" id="IPR041698">
    <property type="entry name" value="Methyltransf_25"/>
</dbReference>
<evidence type="ECO:0000256" key="1">
    <source>
        <dbReference type="SAM" id="MobiDB-lite"/>
    </source>
</evidence>
<dbReference type="CDD" id="cd02440">
    <property type="entry name" value="AdoMet_MTases"/>
    <property type="match status" value="1"/>
</dbReference>
<dbReference type="Gene3D" id="3.40.50.2000">
    <property type="entry name" value="Glycogen Phosphorylase B"/>
    <property type="match status" value="2"/>
</dbReference>
<dbReference type="SUPFAM" id="SSF53756">
    <property type="entry name" value="UDP-Glycosyltransferase/glycogen phosphorylase"/>
    <property type="match status" value="2"/>
</dbReference>
<organism evidence="5">
    <name type="scientific">hydrothermal vent metagenome</name>
    <dbReference type="NCBI Taxonomy" id="652676"/>
    <lineage>
        <taxon>unclassified sequences</taxon>
        <taxon>metagenomes</taxon>
        <taxon>ecological metagenomes</taxon>
    </lineage>
</organism>
<evidence type="ECO:0000259" key="4">
    <source>
        <dbReference type="Pfam" id="PF13649"/>
    </source>
</evidence>
<evidence type="ECO:0000259" key="3">
    <source>
        <dbReference type="Pfam" id="PF13524"/>
    </source>
</evidence>
<dbReference type="GO" id="GO:0008757">
    <property type="term" value="F:S-adenosylmethionine-dependent methyltransferase activity"/>
    <property type="evidence" value="ECO:0007669"/>
    <property type="project" value="InterPro"/>
</dbReference>
<evidence type="ECO:0000259" key="2">
    <source>
        <dbReference type="Pfam" id="PF08241"/>
    </source>
</evidence>
<feature type="domain" description="Methyltransferase type 11" evidence="2">
    <location>
        <begin position="720"/>
        <end position="767"/>
    </location>
</feature>
<keyword evidence="5" id="KW-0808">Transferase</keyword>
<name>A0A3B1DAK6_9ZZZZ</name>